<sequence>MYTTYLVIFTSLLIMHTIVDCFVSTNQNDALMDWHLNDINDDNYEYHGNRVYLMKMPLQFSQTSQQSSSSLPPSPPASSLSSYWSYYFTDGEPKRNGHYSQRLGK</sequence>
<dbReference type="Proteomes" id="UP001292079">
    <property type="component" value="Unassembled WGS sequence"/>
</dbReference>
<proteinExistence type="predicted"/>
<dbReference type="AlphaFoldDB" id="A0AAE2D2Z3"/>
<organism evidence="2 3">
    <name type="scientific">Schistosoma mekongi</name>
    <name type="common">Parasitic worm</name>
    <dbReference type="NCBI Taxonomy" id="38744"/>
    <lineage>
        <taxon>Eukaryota</taxon>
        <taxon>Metazoa</taxon>
        <taxon>Spiralia</taxon>
        <taxon>Lophotrochozoa</taxon>
        <taxon>Platyhelminthes</taxon>
        <taxon>Trematoda</taxon>
        <taxon>Digenea</taxon>
        <taxon>Strigeidida</taxon>
        <taxon>Schistosomatoidea</taxon>
        <taxon>Schistosomatidae</taxon>
        <taxon>Schistosoma</taxon>
    </lineage>
</organism>
<evidence type="ECO:0000313" key="2">
    <source>
        <dbReference type="EMBL" id="KAK4468430.1"/>
    </source>
</evidence>
<dbReference type="EMBL" id="JALJAT010000006">
    <property type="protein sequence ID" value="KAK4468430.1"/>
    <property type="molecule type" value="Genomic_DNA"/>
</dbReference>
<feature type="chain" id="PRO_5042181739" evidence="1">
    <location>
        <begin position="22"/>
        <end position="105"/>
    </location>
</feature>
<evidence type="ECO:0000313" key="3">
    <source>
        <dbReference type="Proteomes" id="UP001292079"/>
    </source>
</evidence>
<protein>
    <submittedName>
        <fullName evidence="2">Uncharacterized protein</fullName>
    </submittedName>
</protein>
<name>A0AAE2D2Z3_SCHME</name>
<accession>A0AAE2D2Z3</accession>
<reference evidence="2" key="2">
    <citation type="journal article" date="2023" name="Infect Dis Poverty">
        <title>Chromosome-scale genome of the human blood fluke Schistosoma mekongi and its implications for public health.</title>
        <authorList>
            <person name="Zhou M."/>
            <person name="Xu L."/>
            <person name="Xu D."/>
            <person name="Chen W."/>
            <person name="Khan J."/>
            <person name="Hu Y."/>
            <person name="Huang H."/>
            <person name="Wei H."/>
            <person name="Zhang Y."/>
            <person name="Chusongsang P."/>
            <person name="Tanasarnprasert K."/>
            <person name="Hu X."/>
            <person name="Limpanont Y."/>
            <person name="Lv Z."/>
        </authorList>
    </citation>
    <scope>NUCLEOTIDE SEQUENCE</scope>
    <source>
        <strain evidence="2">LV_2022a</strain>
    </source>
</reference>
<feature type="signal peptide" evidence="1">
    <location>
        <begin position="1"/>
        <end position="21"/>
    </location>
</feature>
<reference evidence="2" key="1">
    <citation type="submission" date="2022-04" db="EMBL/GenBank/DDBJ databases">
        <authorList>
            <person name="Xu L."/>
            <person name="Lv Z."/>
        </authorList>
    </citation>
    <scope>NUCLEOTIDE SEQUENCE</scope>
    <source>
        <strain evidence="2">LV_2022a</strain>
    </source>
</reference>
<evidence type="ECO:0000256" key="1">
    <source>
        <dbReference type="SAM" id="SignalP"/>
    </source>
</evidence>
<keyword evidence="3" id="KW-1185">Reference proteome</keyword>
<gene>
    <name evidence="2" type="ORF">MN116_007637</name>
</gene>
<comment type="caution">
    <text evidence="2">The sequence shown here is derived from an EMBL/GenBank/DDBJ whole genome shotgun (WGS) entry which is preliminary data.</text>
</comment>
<keyword evidence="1" id="KW-0732">Signal</keyword>